<protein>
    <recommendedName>
        <fullName evidence="4">Complex 1 LYR protein domain-containing protein</fullName>
    </recommendedName>
</protein>
<dbReference type="OrthoDB" id="529194at2759"/>
<evidence type="ECO:0000256" key="3">
    <source>
        <dbReference type="ARBA" id="ARBA00023186"/>
    </source>
</evidence>
<dbReference type="GO" id="GO:0005759">
    <property type="term" value="C:mitochondrial matrix"/>
    <property type="evidence" value="ECO:0007669"/>
    <property type="project" value="UniProtKB-SubCell"/>
</dbReference>
<dbReference type="Proteomes" id="UP000655225">
    <property type="component" value="Unassembled WGS sequence"/>
</dbReference>
<keyword evidence="3" id="KW-0143">Chaperone</keyword>
<organism evidence="5 6">
    <name type="scientific">Tetracentron sinense</name>
    <name type="common">Spur-leaf</name>
    <dbReference type="NCBI Taxonomy" id="13715"/>
    <lineage>
        <taxon>Eukaryota</taxon>
        <taxon>Viridiplantae</taxon>
        <taxon>Streptophyta</taxon>
        <taxon>Embryophyta</taxon>
        <taxon>Tracheophyta</taxon>
        <taxon>Spermatophyta</taxon>
        <taxon>Magnoliopsida</taxon>
        <taxon>Trochodendrales</taxon>
        <taxon>Trochodendraceae</taxon>
        <taxon>Tetracentron</taxon>
    </lineage>
</organism>
<sequence length="129" mass="14128">MGKGSGEALSAYRALLRATRKSFSGDSLMLNESALEVRKKFEENRNVTSETEIQTLLDDAREASNFISNMIVQAKLNSRGGYAGFSSNGALVLTSAMGTVPCNADMSELYPYRVTYQHTPEEDIEMGCN</sequence>
<comment type="subcellular location">
    <subcellularLocation>
        <location evidence="1">Mitochondrion matrix</location>
    </subcellularLocation>
</comment>
<comment type="caution">
    <text evidence="5">The sequence shown here is derived from an EMBL/GenBank/DDBJ whole genome shotgun (WGS) entry which is preliminary data.</text>
</comment>
<evidence type="ECO:0000259" key="4">
    <source>
        <dbReference type="Pfam" id="PF05347"/>
    </source>
</evidence>
<keyword evidence="2" id="KW-0496">Mitochondrion</keyword>
<dbReference type="GO" id="GO:0034551">
    <property type="term" value="P:mitochondrial respiratory chain complex III assembly"/>
    <property type="evidence" value="ECO:0007669"/>
    <property type="project" value="InterPro"/>
</dbReference>
<dbReference type="EMBL" id="JABCRI010000016">
    <property type="protein sequence ID" value="KAF8392587.1"/>
    <property type="molecule type" value="Genomic_DNA"/>
</dbReference>
<evidence type="ECO:0000256" key="1">
    <source>
        <dbReference type="ARBA" id="ARBA00004305"/>
    </source>
</evidence>
<dbReference type="AlphaFoldDB" id="A0A834YVP9"/>
<feature type="domain" description="Complex 1 LYR protein" evidence="4">
    <location>
        <begin position="7"/>
        <end position="63"/>
    </location>
</feature>
<evidence type="ECO:0000313" key="6">
    <source>
        <dbReference type="Proteomes" id="UP000655225"/>
    </source>
</evidence>
<dbReference type="Pfam" id="PF05347">
    <property type="entry name" value="Complex1_LYR"/>
    <property type="match status" value="1"/>
</dbReference>
<dbReference type="GO" id="GO:0044183">
    <property type="term" value="F:protein folding chaperone"/>
    <property type="evidence" value="ECO:0007669"/>
    <property type="project" value="TreeGrafter"/>
</dbReference>
<gene>
    <name evidence="5" type="ORF">HHK36_022932</name>
</gene>
<evidence type="ECO:0000256" key="2">
    <source>
        <dbReference type="ARBA" id="ARBA00023128"/>
    </source>
</evidence>
<dbReference type="InterPro" id="IPR008011">
    <property type="entry name" value="Complex1_LYR_dom"/>
</dbReference>
<name>A0A834YVP9_TETSI</name>
<keyword evidence="6" id="KW-1185">Reference proteome</keyword>
<dbReference type="CDD" id="cd20267">
    <property type="entry name" value="Complex1_LYR_LYRM7"/>
    <property type="match status" value="1"/>
</dbReference>
<proteinExistence type="predicted"/>
<reference evidence="5 6" key="1">
    <citation type="submission" date="2020-04" db="EMBL/GenBank/DDBJ databases">
        <title>Plant Genome Project.</title>
        <authorList>
            <person name="Zhang R.-G."/>
        </authorList>
    </citation>
    <scope>NUCLEOTIDE SEQUENCE [LARGE SCALE GENOMIC DNA]</scope>
    <source>
        <strain evidence="5">YNK0</strain>
        <tissue evidence="5">Leaf</tissue>
    </source>
</reference>
<evidence type="ECO:0000313" key="5">
    <source>
        <dbReference type="EMBL" id="KAF8392587.1"/>
    </source>
</evidence>
<dbReference type="InterPro" id="IPR045298">
    <property type="entry name" value="Complex1_LYR_LYRM7"/>
</dbReference>
<dbReference type="PANTHER" id="PTHR46749">
    <property type="entry name" value="COMPLEX III ASSEMBLY FACTOR LYRM7"/>
    <property type="match status" value="1"/>
</dbReference>
<dbReference type="InterPro" id="IPR050435">
    <property type="entry name" value="MZM1/LYRM7"/>
</dbReference>
<dbReference type="PANTHER" id="PTHR46749:SF1">
    <property type="entry name" value="COMPLEX III ASSEMBLY FACTOR LYRM7"/>
    <property type="match status" value="1"/>
</dbReference>
<accession>A0A834YVP9</accession>